<comment type="caution">
    <text evidence="4">The sequence shown here is derived from an EMBL/GenBank/DDBJ whole genome shotgun (WGS) entry which is preliminary data.</text>
</comment>
<dbReference type="Gene3D" id="3.40.50.300">
    <property type="entry name" value="P-loop containing nucleotide triphosphate hydrolases"/>
    <property type="match status" value="1"/>
</dbReference>
<evidence type="ECO:0000259" key="3">
    <source>
        <dbReference type="PROSITE" id="PS50893"/>
    </source>
</evidence>
<dbReference type="SUPFAM" id="SSF52540">
    <property type="entry name" value="P-loop containing nucleoside triphosphate hydrolases"/>
    <property type="match status" value="1"/>
</dbReference>
<organism evidence="4">
    <name type="scientific">marine sediment metagenome</name>
    <dbReference type="NCBI Taxonomy" id="412755"/>
    <lineage>
        <taxon>unclassified sequences</taxon>
        <taxon>metagenomes</taxon>
        <taxon>ecological metagenomes</taxon>
    </lineage>
</organism>
<evidence type="ECO:0000256" key="1">
    <source>
        <dbReference type="ARBA" id="ARBA00022741"/>
    </source>
</evidence>
<dbReference type="CDD" id="cd03217">
    <property type="entry name" value="ABC_FeS_Assembly"/>
    <property type="match status" value="1"/>
</dbReference>
<dbReference type="InterPro" id="IPR003439">
    <property type="entry name" value="ABC_transporter-like_ATP-bd"/>
</dbReference>
<dbReference type="PANTHER" id="PTHR43204">
    <property type="entry name" value="ABC TRANSPORTER I FAMILY MEMBER 6, CHLOROPLASTIC"/>
    <property type="match status" value="1"/>
</dbReference>
<dbReference type="GO" id="GO:0005524">
    <property type="term" value="F:ATP binding"/>
    <property type="evidence" value="ECO:0007669"/>
    <property type="project" value="UniProtKB-KW"/>
</dbReference>
<feature type="non-terminal residue" evidence="4">
    <location>
        <position position="1"/>
    </location>
</feature>
<protein>
    <recommendedName>
        <fullName evidence="3">ABC transporter domain-containing protein</fullName>
    </recommendedName>
</protein>
<name>X1LZ48_9ZZZZ</name>
<gene>
    <name evidence="4" type="ORF">S06H3_08751</name>
</gene>
<sequence length="227" mass="25070">GKRVLEEVNLDVPKGETHVLLGPNGSGKTSLITSILGFPSCHILSGKIRFNGTDVTTMPTDERVKLGIGVAFQNPPQIRGVKLGDVLRHLTKGKVDEIKLAGTTNIPVDFFGRDLNLGFSGGELKRTEILQLLAQRPDFAIFDEPDSGVDVENLEVVGKAINEFLNKRSGLLITHLGHILRYLKVDKAHVMFYGTVACSGKPTNIINRIMKKGYKWCERCPKVKRLR</sequence>
<evidence type="ECO:0000256" key="2">
    <source>
        <dbReference type="ARBA" id="ARBA00022840"/>
    </source>
</evidence>
<dbReference type="InterPro" id="IPR027417">
    <property type="entry name" value="P-loop_NTPase"/>
</dbReference>
<keyword evidence="2" id="KW-0067">ATP-binding</keyword>
<feature type="domain" description="ABC transporter" evidence="3">
    <location>
        <begin position="2"/>
        <end position="218"/>
    </location>
</feature>
<dbReference type="PANTHER" id="PTHR43204:SF1">
    <property type="entry name" value="ABC TRANSPORTER I FAMILY MEMBER 6, CHLOROPLASTIC"/>
    <property type="match status" value="1"/>
</dbReference>
<accession>X1LZ48</accession>
<proteinExistence type="predicted"/>
<dbReference type="Pfam" id="PF00005">
    <property type="entry name" value="ABC_tran"/>
    <property type="match status" value="1"/>
</dbReference>
<dbReference type="SMART" id="SM00382">
    <property type="entry name" value="AAA"/>
    <property type="match status" value="1"/>
</dbReference>
<keyword evidence="1" id="KW-0547">Nucleotide-binding</keyword>
<reference evidence="4" key="1">
    <citation type="journal article" date="2014" name="Front. Microbiol.">
        <title>High frequency of phylogenetically diverse reductive dehalogenase-homologous genes in deep subseafloor sedimentary metagenomes.</title>
        <authorList>
            <person name="Kawai M."/>
            <person name="Futagami T."/>
            <person name="Toyoda A."/>
            <person name="Takaki Y."/>
            <person name="Nishi S."/>
            <person name="Hori S."/>
            <person name="Arai W."/>
            <person name="Tsubouchi T."/>
            <person name="Morono Y."/>
            <person name="Uchiyama I."/>
            <person name="Ito T."/>
            <person name="Fujiyama A."/>
            <person name="Inagaki F."/>
            <person name="Takami H."/>
        </authorList>
    </citation>
    <scope>NUCLEOTIDE SEQUENCE</scope>
    <source>
        <strain evidence="4">Expedition CK06-06</strain>
    </source>
</reference>
<dbReference type="InterPro" id="IPR010230">
    <property type="entry name" value="FeS-cluster_ATPase_SufC"/>
</dbReference>
<dbReference type="GO" id="GO:0016887">
    <property type="term" value="F:ATP hydrolysis activity"/>
    <property type="evidence" value="ECO:0007669"/>
    <property type="project" value="InterPro"/>
</dbReference>
<dbReference type="PROSITE" id="PS50893">
    <property type="entry name" value="ABC_TRANSPORTER_2"/>
    <property type="match status" value="1"/>
</dbReference>
<dbReference type="InterPro" id="IPR003593">
    <property type="entry name" value="AAA+_ATPase"/>
</dbReference>
<dbReference type="EMBL" id="BARV01003741">
    <property type="protein sequence ID" value="GAI11071.1"/>
    <property type="molecule type" value="Genomic_DNA"/>
</dbReference>
<dbReference type="AlphaFoldDB" id="X1LZ48"/>
<evidence type="ECO:0000313" key="4">
    <source>
        <dbReference type="EMBL" id="GAI11071.1"/>
    </source>
</evidence>